<dbReference type="InterPro" id="IPR000172">
    <property type="entry name" value="GMC_OxRdtase_N"/>
</dbReference>
<comment type="similarity">
    <text evidence="2 4">Belongs to the GMC oxidoreductase family.</text>
</comment>
<dbReference type="Pfam" id="PF00732">
    <property type="entry name" value="GMC_oxred_N"/>
    <property type="match status" value="1"/>
</dbReference>
<gene>
    <name evidence="7" type="ORF">MIND_00259400</name>
</gene>
<dbReference type="PROSITE" id="PS00623">
    <property type="entry name" value="GMC_OXRED_1"/>
    <property type="match status" value="1"/>
</dbReference>
<feature type="domain" description="Glucose-methanol-choline oxidoreductase N-terminal" evidence="6">
    <location>
        <begin position="276"/>
        <end position="290"/>
    </location>
</feature>
<dbReference type="PROSITE" id="PS00624">
    <property type="entry name" value="GMC_OXRED_2"/>
    <property type="match status" value="1"/>
</dbReference>
<dbReference type="SUPFAM" id="SSF51905">
    <property type="entry name" value="FAD/NAD(P)-binding domain"/>
    <property type="match status" value="1"/>
</dbReference>
<dbReference type="RefSeq" id="XP_037224566.1">
    <property type="nucleotide sequence ID" value="XM_037359471.1"/>
</dbReference>
<dbReference type="GO" id="GO:0050660">
    <property type="term" value="F:flavin adenine dinucleotide binding"/>
    <property type="evidence" value="ECO:0007669"/>
    <property type="project" value="InterPro"/>
</dbReference>
<dbReference type="Gene3D" id="3.50.50.60">
    <property type="entry name" value="FAD/NAD(P)-binding domain"/>
    <property type="match status" value="1"/>
</dbReference>
<evidence type="ECO:0000256" key="3">
    <source>
        <dbReference type="PIRSR" id="PIRSR000137-2"/>
    </source>
</evidence>
<dbReference type="PANTHER" id="PTHR11552">
    <property type="entry name" value="GLUCOSE-METHANOL-CHOLINE GMC OXIDOREDUCTASE"/>
    <property type="match status" value="1"/>
</dbReference>
<feature type="binding site" evidence="3">
    <location>
        <position position="234"/>
    </location>
    <ligand>
        <name>FAD</name>
        <dbReference type="ChEBI" id="CHEBI:57692"/>
    </ligand>
</feature>
<reference evidence="7" key="1">
    <citation type="submission" date="2020-05" db="EMBL/GenBank/DDBJ databases">
        <title>Mycena genomes resolve the evolution of fungal bioluminescence.</title>
        <authorList>
            <person name="Tsai I.J."/>
        </authorList>
    </citation>
    <scope>NUCLEOTIDE SEQUENCE</scope>
    <source>
        <strain evidence="7">171206Taipei</strain>
    </source>
</reference>
<feature type="binding site" evidence="3">
    <location>
        <begin position="541"/>
        <end position="542"/>
    </location>
    <ligand>
        <name>FAD</name>
        <dbReference type="ChEBI" id="CHEBI:57692"/>
    </ligand>
</feature>
<dbReference type="PANTHER" id="PTHR11552:SF78">
    <property type="entry name" value="GLUCOSE-METHANOL-CHOLINE OXIDOREDUCTASE N-TERMINAL DOMAIN-CONTAINING PROTEIN"/>
    <property type="match status" value="1"/>
</dbReference>
<dbReference type="AlphaFoldDB" id="A0A8H6T7G0"/>
<evidence type="ECO:0000256" key="4">
    <source>
        <dbReference type="RuleBase" id="RU003968"/>
    </source>
</evidence>
<evidence type="ECO:0000259" key="6">
    <source>
        <dbReference type="PROSITE" id="PS00624"/>
    </source>
</evidence>
<keyword evidence="8" id="KW-1185">Reference proteome</keyword>
<evidence type="ECO:0000313" key="7">
    <source>
        <dbReference type="EMBL" id="KAF7312458.1"/>
    </source>
</evidence>
<dbReference type="PIRSF" id="PIRSF000137">
    <property type="entry name" value="Alcohol_oxidase"/>
    <property type="match status" value="1"/>
</dbReference>
<dbReference type="InterPro" id="IPR007867">
    <property type="entry name" value="GMC_OxRtase_C"/>
</dbReference>
<organism evidence="7 8">
    <name type="scientific">Mycena indigotica</name>
    <dbReference type="NCBI Taxonomy" id="2126181"/>
    <lineage>
        <taxon>Eukaryota</taxon>
        <taxon>Fungi</taxon>
        <taxon>Dikarya</taxon>
        <taxon>Basidiomycota</taxon>
        <taxon>Agaricomycotina</taxon>
        <taxon>Agaricomycetes</taxon>
        <taxon>Agaricomycetidae</taxon>
        <taxon>Agaricales</taxon>
        <taxon>Marasmiineae</taxon>
        <taxon>Mycenaceae</taxon>
        <taxon>Mycena</taxon>
    </lineage>
</organism>
<accession>A0A8H6T7G0</accession>
<comment type="cofactor">
    <cofactor evidence="1 3">
        <name>FAD</name>
        <dbReference type="ChEBI" id="CHEBI:57692"/>
    </cofactor>
</comment>
<evidence type="ECO:0000256" key="2">
    <source>
        <dbReference type="ARBA" id="ARBA00010790"/>
    </source>
</evidence>
<feature type="domain" description="Glucose-methanol-choline oxidoreductase N-terminal" evidence="5">
    <location>
        <begin position="86"/>
        <end position="109"/>
    </location>
</feature>
<evidence type="ECO:0000313" key="8">
    <source>
        <dbReference type="Proteomes" id="UP000636479"/>
    </source>
</evidence>
<dbReference type="SUPFAM" id="SSF54373">
    <property type="entry name" value="FAD-linked reductases, C-terminal domain"/>
    <property type="match status" value="1"/>
</dbReference>
<dbReference type="InterPro" id="IPR036188">
    <property type="entry name" value="FAD/NAD-bd_sf"/>
</dbReference>
<keyword evidence="4" id="KW-0285">Flavoprotein</keyword>
<dbReference type="OrthoDB" id="269227at2759"/>
<feature type="binding site" evidence="3">
    <location>
        <begin position="15"/>
        <end position="16"/>
    </location>
    <ligand>
        <name>FAD</name>
        <dbReference type="ChEBI" id="CHEBI:57692"/>
    </ligand>
</feature>
<name>A0A8H6T7G0_9AGAR</name>
<comment type="caution">
    <text evidence="7">The sequence shown here is derived from an EMBL/GenBank/DDBJ whole genome shotgun (WGS) entry which is preliminary data.</text>
</comment>
<dbReference type="EMBL" id="JACAZF010000002">
    <property type="protein sequence ID" value="KAF7312458.1"/>
    <property type="molecule type" value="Genomic_DNA"/>
</dbReference>
<evidence type="ECO:0000256" key="1">
    <source>
        <dbReference type="ARBA" id="ARBA00001974"/>
    </source>
</evidence>
<evidence type="ECO:0000259" key="5">
    <source>
        <dbReference type="PROSITE" id="PS00623"/>
    </source>
</evidence>
<dbReference type="Proteomes" id="UP000636479">
    <property type="component" value="Unassembled WGS sequence"/>
</dbReference>
<sequence>MSQPQYDIIFAGGGTTACIVAGRLAAADPNLKILLIESGKHTQNISTHNQPARYYANLASGGDTFTFHVAKPSPALRNRPCIIPSGKGVGGGSSVNFLMYTRASPSDYDDWESLGNPGWGSADLIPLANKAETYGSGKSGAHGASGPIKILNVRDQSDMQTNTAKQFMAVAAVRDKERGFTDDANDFTVASINKYSPWSRYVSPETGHRSDTAHHYVYNQTHNKNLEILVHCRVKRVIFEENRAVGVEYLSHHPDNADQNSIFVARASKLVVLSGGAFGSPAILERSGIGSPDILKTCDIKQIVALPGVGENYNDHNLMLPPYQTTDDEVTLDDIFHGSDEKIKPHQERWLKDGQGLMAHNGIEAGIKIRPSQQDLEVLGPSFAQRWNEFFANHPDKPARAILVMCIATLSSYVGGNPAAPAASRHYTVCYYTEYPASLGRTHIKSTDPYTPLEVEPGFLDKEEDVAALRWAYKWSREMSRRMDAYRGEFAPDHPAFPEGSEAKCGRQDGPVPINAPDIAYTAEDDKAIDDYHRATISTTWHSLGTCAMKSREQNGVVDPRLNVYGVTGLKVADLSIAPTNVAANTYNSAIIVGERAAVIIAEDLGIKGV</sequence>
<keyword evidence="3 4" id="KW-0274">FAD</keyword>
<dbReference type="Gene3D" id="3.30.560.10">
    <property type="entry name" value="Glucose Oxidase, domain 3"/>
    <property type="match status" value="1"/>
</dbReference>
<dbReference type="GO" id="GO:0016614">
    <property type="term" value="F:oxidoreductase activity, acting on CH-OH group of donors"/>
    <property type="evidence" value="ECO:0007669"/>
    <property type="project" value="InterPro"/>
</dbReference>
<proteinExistence type="inferred from homology"/>
<dbReference type="Pfam" id="PF05199">
    <property type="entry name" value="GMC_oxred_C"/>
    <property type="match status" value="1"/>
</dbReference>
<dbReference type="GeneID" id="59341987"/>
<protein>
    <submittedName>
        <fullName evidence="7">GMC-OxRdtase-N domain-containing protein</fullName>
    </submittedName>
</protein>
<dbReference type="InterPro" id="IPR012132">
    <property type="entry name" value="GMC_OxRdtase"/>
</dbReference>